<evidence type="ECO:0000313" key="3">
    <source>
        <dbReference type="Proteomes" id="UP000636800"/>
    </source>
</evidence>
<dbReference type="AlphaFoldDB" id="A0A835PAH7"/>
<feature type="compositionally biased region" description="Basic and acidic residues" evidence="1">
    <location>
        <begin position="28"/>
        <end position="38"/>
    </location>
</feature>
<protein>
    <submittedName>
        <fullName evidence="2">Uncharacterized protein</fullName>
    </submittedName>
</protein>
<name>A0A835PAH7_VANPL</name>
<evidence type="ECO:0000313" key="2">
    <source>
        <dbReference type="EMBL" id="KAG0450065.1"/>
    </source>
</evidence>
<dbReference type="OrthoDB" id="447842at2759"/>
<feature type="region of interest" description="Disordered" evidence="1">
    <location>
        <begin position="12"/>
        <end position="38"/>
    </location>
</feature>
<gene>
    <name evidence="2" type="ORF">HPP92_027081</name>
</gene>
<proteinExistence type="predicted"/>
<comment type="caution">
    <text evidence="2">The sequence shown here is derived from an EMBL/GenBank/DDBJ whole genome shotgun (WGS) entry which is preliminary data.</text>
</comment>
<keyword evidence="3" id="KW-1185">Reference proteome</keyword>
<dbReference type="EMBL" id="JADCNL010000138">
    <property type="protein sequence ID" value="KAG0450065.1"/>
    <property type="molecule type" value="Genomic_DNA"/>
</dbReference>
<evidence type="ECO:0000256" key="1">
    <source>
        <dbReference type="SAM" id="MobiDB-lite"/>
    </source>
</evidence>
<reference evidence="2 3" key="1">
    <citation type="journal article" date="2020" name="Nat. Food">
        <title>A phased Vanilla planifolia genome enables genetic improvement of flavour and production.</title>
        <authorList>
            <person name="Hasing T."/>
            <person name="Tang H."/>
            <person name="Brym M."/>
            <person name="Khazi F."/>
            <person name="Huang T."/>
            <person name="Chambers A.H."/>
        </authorList>
    </citation>
    <scope>NUCLEOTIDE SEQUENCE [LARGE SCALE GENOMIC DNA]</scope>
    <source>
        <tissue evidence="2">Leaf</tissue>
    </source>
</reference>
<sequence length="90" mass="10368">MANDELVGKVRRCRDPNIGPRNSGDGVRPPREEKERRPKNARMALLLLWSIVNKQLAKNEVDLSELLKDEFSKYHSYPCARSLGCFILTR</sequence>
<accession>A0A835PAH7</accession>
<organism evidence="2 3">
    <name type="scientific">Vanilla planifolia</name>
    <name type="common">Vanilla</name>
    <dbReference type="NCBI Taxonomy" id="51239"/>
    <lineage>
        <taxon>Eukaryota</taxon>
        <taxon>Viridiplantae</taxon>
        <taxon>Streptophyta</taxon>
        <taxon>Embryophyta</taxon>
        <taxon>Tracheophyta</taxon>
        <taxon>Spermatophyta</taxon>
        <taxon>Magnoliopsida</taxon>
        <taxon>Liliopsida</taxon>
        <taxon>Asparagales</taxon>
        <taxon>Orchidaceae</taxon>
        <taxon>Vanilloideae</taxon>
        <taxon>Vanilleae</taxon>
        <taxon>Vanilla</taxon>
    </lineage>
</organism>
<dbReference type="Proteomes" id="UP000636800">
    <property type="component" value="Unassembled WGS sequence"/>
</dbReference>